<evidence type="ECO:0000256" key="1">
    <source>
        <dbReference type="SAM" id="MobiDB-lite"/>
    </source>
</evidence>
<dbReference type="Pfam" id="PF14303">
    <property type="entry name" value="NAM-associated"/>
    <property type="match status" value="1"/>
</dbReference>
<feature type="domain" description="No apical meristem-associated C-terminal" evidence="2">
    <location>
        <begin position="193"/>
        <end position="359"/>
    </location>
</feature>
<reference evidence="4" key="1">
    <citation type="submission" date="2013-06" db="EMBL/GenBank/DDBJ databases">
        <authorList>
            <person name="Zhao Q."/>
        </authorList>
    </citation>
    <scope>NUCLEOTIDE SEQUENCE</scope>
    <source>
        <strain evidence="4">cv. W1943</strain>
    </source>
</reference>
<dbReference type="STRING" id="4529.A0A0E0Q142"/>
<dbReference type="PANTHER" id="PTHR45125:SF40">
    <property type="entry name" value="OS06G0117800 PROTEIN"/>
    <property type="match status" value="1"/>
</dbReference>
<feature type="region of interest" description="Disordered" evidence="1">
    <location>
        <begin position="202"/>
        <end position="262"/>
    </location>
</feature>
<evidence type="ECO:0000313" key="3">
    <source>
        <dbReference type="EnsemblPlants" id="ORUFI06G25270.1"/>
    </source>
</evidence>
<keyword evidence="4" id="KW-1185">Reference proteome</keyword>
<feature type="compositionally biased region" description="Polar residues" evidence="1">
    <location>
        <begin position="202"/>
        <end position="219"/>
    </location>
</feature>
<reference evidence="3" key="2">
    <citation type="submission" date="2015-06" db="UniProtKB">
        <authorList>
            <consortium name="EnsemblPlants"/>
        </authorList>
    </citation>
    <scope>IDENTIFICATION</scope>
</reference>
<dbReference type="InterPro" id="IPR029466">
    <property type="entry name" value="NAM-associated_C"/>
</dbReference>
<sequence>MPPPGDPPTRSTQQHATSQRYDDRGGTAAPGDSLAAAAEAAAGQLGRAAGRMRKLRAGERIPGGGRPPARGREGGGGGNPRGVEEALFDLGGEGGRRRRKREESAPGPGNRESSAAGEICSELGFAGVNQTSSGYYKRMHDYFNEHKPEGSNRSQIAIQHRWALIQKAINKFCGHKAAVDRLNESGKNEQDRAKWNNKFLELNNSTSPDRMEPPSTQGHTVAGHAESGNENIDTARPEGRDSAKRRRSKSYAETSSSSTTVEVLQRLQEKSEKTELKQDQQMVEILSRKDEKIKIQRDLFNLQKKHMKMSVKQHKKKNEIREKQTEAQLMSAESSIMSIDIEKVPPYLKNYYLGMQRQIMERRGFSSPLNNGD</sequence>
<name>A0A0E0Q142_ORYRU</name>
<dbReference type="HOGENOM" id="CLU_742680_0_0_1"/>
<accession>A0A0E0Q142</accession>
<dbReference type="Gramene" id="ORUFI06G25270.1">
    <property type="protein sequence ID" value="ORUFI06G25270.1"/>
    <property type="gene ID" value="ORUFI06G25270"/>
</dbReference>
<organism evidence="3 4">
    <name type="scientific">Oryza rufipogon</name>
    <name type="common">Brownbeard rice</name>
    <name type="synonym">Asian wild rice</name>
    <dbReference type="NCBI Taxonomy" id="4529"/>
    <lineage>
        <taxon>Eukaryota</taxon>
        <taxon>Viridiplantae</taxon>
        <taxon>Streptophyta</taxon>
        <taxon>Embryophyta</taxon>
        <taxon>Tracheophyta</taxon>
        <taxon>Spermatophyta</taxon>
        <taxon>Magnoliopsida</taxon>
        <taxon>Liliopsida</taxon>
        <taxon>Poales</taxon>
        <taxon>Poaceae</taxon>
        <taxon>BOP clade</taxon>
        <taxon>Oryzoideae</taxon>
        <taxon>Oryzeae</taxon>
        <taxon>Oryzinae</taxon>
        <taxon>Oryza</taxon>
    </lineage>
</organism>
<dbReference type="OMA" id="YEKMAAI"/>
<dbReference type="EnsemblPlants" id="ORUFI06G25270.1">
    <property type="protein sequence ID" value="ORUFI06G25270.1"/>
    <property type="gene ID" value="ORUFI06G25270"/>
</dbReference>
<feature type="compositionally biased region" description="Basic and acidic residues" evidence="1">
    <location>
        <begin position="233"/>
        <end position="242"/>
    </location>
</feature>
<feature type="compositionally biased region" description="Polar residues" evidence="1">
    <location>
        <begin position="9"/>
        <end position="19"/>
    </location>
</feature>
<feature type="compositionally biased region" description="Low complexity" evidence="1">
    <location>
        <begin position="26"/>
        <end position="49"/>
    </location>
</feature>
<evidence type="ECO:0000259" key="2">
    <source>
        <dbReference type="Pfam" id="PF14303"/>
    </source>
</evidence>
<proteinExistence type="predicted"/>
<dbReference type="AlphaFoldDB" id="A0A0E0Q142"/>
<dbReference type="PANTHER" id="PTHR45125">
    <property type="entry name" value="F21J9.4-RELATED"/>
    <property type="match status" value="1"/>
</dbReference>
<dbReference type="Proteomes" id="UP000008022">
    <property type="component" value="Unassembled WGS sequence"/>
</dbReference>
<evidence type="ECO:0000313" key="4">
    <source>
        <dbReference type="Proteomes" id="UP000008022"/>
    </source>
</evidence>
<protein>
    <recommendedName>
        <fullName evidence="2">No apical meristem-associated C-terminal domain-containing protein</fullName>
    </recommendedName>
</protein>
<feature type="region of interest" description="Disordered" evidence="1">
    <location>
        <begin position="1"/>
        <end position="116"/>
    </location>
</feature>